<dbReference type="SUPFAM" id="SSF51126">
    <property type="entry name" value="Pectin lyase-like"/>
    <property type="match status" value="1"/>
</dbReference>
<reference evidence="1" key="1">
    <citation type="journal article" date="2020" name="mSystems">
        <title>Genome- and Community-Level Interaction Insights into Carbon Utilization and Element Cycling Functions of Hydrothermarchaeota in Hydrothermal Sediment.</title>
        <authorList>
            <person name="Zhou Z."/>
            <person name="Liu Y."/>
            <person name="Xu W."/>
            <person name="Pan J."/>
            <person name="Luo Z.H."/>
            <person name="Li M."/>
        </authorList>
    </citation>
    <scope>NUCLEOTIDE SEQUENCE [LARGE SCALE GENOMIC DNA]</scope>
    <source>
        <strain evidence="1">SpSt-855</strain>
    </source>
</reference>
<name>A0A7V4XV85_9BACT</name>
<dbReference type="InterPro" id="IPR012334">
    <property type="entry name" value="Pectin_lyas_fold"/>
</dbReference>
<dbReference type="InterPro" id="IPR011050">
    <property type="entry name" value="Pectin_lyase_fold/virulence"/>
</dbReference>
<gene>
    <name evidence="1" type="ORF">ENW50_13090</name>
</gene>
<dbReference type="Gene3D" id="2.160.20.10">
    <property type="entry name" value="Single-stranded right-handed beta-helix, Pectin lyase-like"/>
    <property type="match status" value="1"/>
</dbReference>
<dbReference type="EMBL" id="DTKL01000080">
    <property type="protein sequence ID" value="HGY95601.1"/>
    <property type="molecule type" value="Genomic_DNA"/>
</dbReference>
<comment type="caution">
    <text evidence="1">The sequence shown here is derived from an EMBL/GenBank/DDBJ whole genome shotgun (WGS) entry which is preliminary data.</text>
</comment>
<protein>
    <submittedName>
        <fullName evidence="1">Uncharacterized protein</fullName>
    </submittedName>
</protein>
<organism evidence="1">
    <name type="scientific">Acidobacterium capsulatum</name>
    <dbReference type="NCBI Taxonomy" id="33075"/>
    <lineage>
        <taxon>Bacteria</taxon>
        <taxon>Pseudomonadati</taxon>
        <taxon>Acidobacteriota</taxon>
        <taxon>Terriglobia</taxon>
        <taxon>Terriglobales</taxon>
        <taxon>Acidobacteriaceae</taxon>
        <taxon>Acidobacterium</taxon>
    </lineage>
</organism>
<proteinExistence type="predicted"/>
<accession>A0A7V4XV85</accession>
<sequence length="1602" mass="167028">MRIRTFGTWASWIFVIVLLALLPLPGVGQVTTTTVQGTVYRADGSPASGTLIVSWPSFTTAANQAIAAGSTSVQIGSDGFVSVSLAPNQNAYPSGTYYTAVYHLSDGTVNREYWVVPAASTASVGSVRAQIEPAAVAVQTVSKSYVDSSITALTGNFLSTTGGTMSGPLTLNSDPTGAAQAATKRYVDNMVASDVPLAGGSMLGTLQTPELIAKGPRVNVLDSDFALGQPVKAIAVTNGACTSNPTITIPPPQYSADGSQASATGLCVNGQVFAYISFPGGGYTTAQTPTISGGGTNGATGALVLLGTAGRADPTSSADSSSAIVNAADYIQGIGRTTHNLPQLYIPEGNYKMMDTLRLPCDIPVRGDGVNATILEPVTNNENGITVYNYAEQVNAWECSGSITDLTVHAPNEENYTADEIENLNATGYSFDRIRISGGGGRGLNNLYDNERNEGRDIEIDAVRWPLIWDGNENHLWKLNIAAPGETPDGYCFGTGYGYVSNCVNGRYPNPGWVSGALVSANADGNTATFYVKATSINNVGGFAALTQSTSPIVPGHHFTVAGTSGTVLDGLYTATNIVNNVTSDPSGGCTASSECFEVQAVSTANGTANVSSASWTPTILPDRNAAVHVLGADDVLEGGSIKALWYSGAFDLESMFGGRISNFYMEGFPVNGQPHEDSSMMAGGLPPQTTLTGTLNGSAGIDAVVTVASTAWFPYYVNDLGDAYAVGVPDGQEKEWSYRITCADYSYRSTAPCANNPGVQQGQWEDVYAVMTSQGMVIAQRDLSTSTAPAGTTWPAGSQVVESQAGSFYGTLLFASNHPEAIDGPGSGWSSSCTDNGENVCAEFIAGGIPNLITTFTEGTAPPHYGGVRPSISMFDNERWGGSTEQDGQGYLKVRGYGAHVSYYDISNAYFGAIDSNAAGCQLDSTALFNVQEKDGSYPFVTYENLDSGLYCNSQTGSSYTQKVNQYNDPVTGSNPGSQYSFGRQFASSWCYYDTPSATGGHSQNRFCFKGSPSLTGMGSGFEFDTWNGSAWVNGFALSPNSSSAVNLSVTGAGNFPGGITASTINGEITVDGTTYTTLNSAWNAALNAANSTGQNQTVRLGPGQFNVTASMTEPANGACVSLIGSAGTATSADVTTAATTLVAGAALTDAVFQEGNTAQAQGCTFKDLNILGNRDVQHGFDFQWFRGLLLENVTVNDTTAEGILLGEESTSGGHQSNFVMRNITVSYNSADFSPASRPAYGIHLQKTAIDSYMGNVLVRNALTASIYNEGTGNTGYMVHGFGYPYTCTSAPCINTATSGSASNASYATNYVIYDTGGAGSVWTDTYIDSPAIAGFYVGADGVEINGGHIQWPDLTSFPAANLAYVASNVTNDLLISDVNCLGMSPSAHWITYANSSGTPPTFSSVHHLTGCGNYYQALEPAVTTGFSSGGANINDPSGTVPRVWATPLSAAANEAAYAVQMYTGYQGDAYQAHFSGVSPFFNVTYQGTIRSNGGLALSTIINTSPSLTLTTANRNVIADASSGAQTITLPSCYTPMPDKMTPTGLQLTITKSDSSANAVTLQTVSSQTIDYQGSTAQTLTIGTPGTRNLVCGPDFNWYAY</sequence>
<evidence type="ECO:0000313" key="1">
    <source>
        <dbReference type="EMBL" id="HGY95601.1"/>
    </source>
</evidence>